<feature type="transmembrane region" description="Helical" evidence="8">
    <location>
        <begin position="225"/>
        <end position="246"/>
    </location>
</feature>
<gene>
    <name evidence="9" type="ORF">CVLEPA_LOCUS23374</name>
</gene>
<dbReference type="Proteomes" id="UP001642483">
    <property type="component" value="Unassembled WGS sequence"/>
</dbReference>
<sequence length="530" mass="58030">MADDLSRCKRSAAILCLALYLMQTSFGALEGLQSSLNHSTGTTALALLYISYLLTSLFLPPLIITRLECRKTLSLAALCYSIYIAANFYPKPYTLLPAAIINGFGAGLLWSTAVVYINRLSATYACARNQNEDKYTKHFFSIIYSFVNLGSCSGAVIMSVIFNRLSNNSVSPVGNTYNVTFSMGNDSLSNFNNASNMLQKNCGFHYTHDNSNEVSDRPTISTSTLYVLLSVYLFFSLLASFLYLLLSDIDDKKASNTENSNGKNPAEENTQILSTGSDENANRVQAPNNSDTKTPSLDETMSYKESDTFSDGSANFSESNFSLVKSTLVLLLTDKVALLFVIHTLNTGILKAFSRATFNEAWVSCSLGIEYVGHTMILYSSTLTVSSFLSAQMLRLLGTKLLFGLTMALEVTICITLLVWKPRSEDAAIFFLITALFATCYGVVKTQVPSAYCSTFSKTKKQAGALVCIMEGLGLSLMFGLSGSVEPFGSLILFFSVSVVGYGLFLFGYIIQTKDIRYWKVKDANPAIKL</sequence>
<evidence type="ECO:0000313" key="9">
    <source>
        <dbReference type="EMBL" id="CAK8690804.1"/>
    </source>
</evidence>
<feature type="transmembrane region" description="Helical" evidence="8">
    <location>
        <begin position="72"/>
        <end position="89"/>
    </location>
</feature>
<feature type="transmembrane region" description="Helical" evidence="8">
    <location>
        <begin position="427"/>
        <end position="444"/>
    </location>
</feature>
<dbReference type="InterPro" id="IPR010291">
    <property type="entry name" value="Ion_channel_UNC-93"/>
</dbReference>
<keyword evidence="4 8" id="KW-1133">Transmembrane helix</keyword>
<evidence type="ECO:0000256" key="6">
    <source>
        <dbReference type="ARBA" id="ARBA00040854"/>
    </source>
</evidence>
<evidence type="ECO:0000256" key="3">
    <source>
        <dbReference type="ARBA" id="ARBA00022692"/>
    </source>
</evidence>
<dbReference type="Pfam" id="PF05978">
    <property type="entry name" value="UNC-93"/>
    <property type="match status" value="1"/>
</dbReference>
<dbReference type="EMBL" id="CAWYQH010000119">
    <property type="protein sequence ID" value="CAK8690804.1"/>
    <property type="molecule type" value="Genomic_DNA"/>
</dbReference>
<dbReference type="InterPro" id="IPR036259">
    <property type="entry name" value="MFS_trans_sf"/>
</dbReference>
<proteinExistence type="inferred from homology"/>
<dbReference type="Gene3D" id="1.20.1250.20">
    <property type="entry name" value="MFS general substrate transporter like domains"/>
    <property type="match status" value="1"/>
</dbReference>
<feature type="transmembrane region" description="Helical" evidence="8">
    <location>
        <begin position="139"/>
        <end position="162"/>
    </location>
</feature>
<evidence type="ECO:0000256" key="7">
    <source>
        <dbReference type="SAM" id="MobiDB-lite"/>
    </source>
</evidence>
<keyword evidence="5 8" id="KW-0472">Membrane</keyword>
<feature type="transmembrane region" description="Helical" evidence="8">
    <location>
        <begin position="43"/>
        <end position="65"/>
    </location>
</feature>
<feature type="transmembrane region" description="Helical" evidence="8">
    <location>
        <begin position="491"/>
        <end position="511"/>
    </location>
</feature>
<feature type="transmembrane region" description="Helical" evidence="8">
    <location>
        <begin position="95"/>
        <end position="118"/>
    </location>
</feature>
<evidence type="ECO:0000256" key="2">
    <source>
        <dbReference type="ARBA" id="ARBA00009172"/>
    </source>
</evidence>
<comment type="similarity">
    <text evidence="2">Belongs to the unc-93 family.</text>
</comment>
<protein>
    <recommendedName>
        <fullName evidence="6">Protein unc-93 homolog A</fullName>
    </recommendedName>
</protein>
<reference evidence="9 10" key="1">
    <citation type="submission" date="2024-02" db="EMBL/GenBank/DDBJ databases">
        <authorList>
            <person name="Daric V."/>
            <person name="Darras S."/>
        </authorList>
    </citation>
    <scope>NUCLEOTIDE SEQUENCE [LARGE SCALE GENOMIC DNA]</scope>
</reference>
<name>A0ABP0GGA1_CLALP</name>
<keyword evidence="3 8" id="KW-0812">Transmembrane</keyword>
<feature type="transmembrane region" description="Helical" evidence="8">
    <location>
        <begin position="401"/>
        <end position="421"/>
    </location>
</feature>
<feature type="transmembrane region" description="Helical" evidence="8">
    <location>
        <begin position="465"/>
        <end position="485"/>
    </location>
</feature>
<dbReference type="PANTHER" id="PTHR19444:SF13">
    <property type="entry name" value="PROTEIN UNC-93 HOMOLOG A"/>
    <property type="match status" value="1"/>
</dbReference>
<accession>A0ABP0GGA1</accession>
<evidence type="ECO:0000256" key="1">
    <source>
        <dbReference type="ARBA" id="ARBA00004141"/>
    </source>
</evidence>
<evidence type="ECO:0000256" key="5">
    <source>
        <dbReference type="ARBA" id="ARBA00023136"/>
    </source>
</evidence>
<evidence type="ECO:0000256" key="4">
    <source>
        <dbReference type="ARBA" id="ARBA00022989"/>
    </source>
</evidence>
<evidence type="ECO:0000313" key="10">
    <source>
        <dbReference type="Proteomes" id="UP001642483"/>
    </source>
</evidence>
<feature type="region of interest" description="Disordered" evidence="7">
    <location>
        <begin position="277"/>
        <end position="299"/>
    </location>
</feature>
<dbReference type="SUPFAM" id="SSF103473">
    <property type="entry name" value="MFS general substrate transporter"/>
    <property type="match status" value="1"/>
</dbReference>
<organism evidence="9 10">
    <name type="scientific">Clavelina lepadiformis</name>
    <name type="common">Light-bulb sea squirt</name>
    <name type="synonym">Ascidia lepadiformis</name>
    <dbReference type="NCBI Taxonomy" id="159417"/>
    <lineage>
        <taxon>Eukaryota</taxon>
        <taxon>Metazoa</taxon>
        <taxon>Chordata</taxon>
        <taxon>Tunicata</taxon>
        <taxon>Ascidiacea</taxon>
        <taxon>Aplousobranchia</taxon>
        <taxon>Clavelinidae</taxon>
        <taxon>Clavelina</taxon>
    </lineage>
</organism>
<dbReference type="InterPro" id="IPR051951">
    <property type="entry name" value="UNC-93_regulatory"/>
</dbReference>
<keyword evidence="10" id="KW-1185">Reference proteome</keyword>
<comment type="caution">
    <text evidence="9">The sequence shown here is derived from an EMBL/GenBank/DDBJ whole genome shotgun (WGS) entry which is preliminary data.</text>
</comment>
<dbReference type="PANTHER" id="PTHR19444">
    <property type="entry name" value="UNC-93 RELATED"/>
    <property type="match status" value="1"/>
</dbReference>
<evidence type="ECO:0000256" key="8">
    <source>
        <dbReference type="SAM" id="Phobius"/>
    </source>
</evidence>
<comment type="subcellular location">
    <subcellularLocation>
        <location evidence="1">Membrane</location>
        <topology evidence="1">Multi-pass membrane protein</topology>
    </subcellularLocation>
</comment>